<reference evidence="3" key="1">
    <citation type="submission" date="2017-08" db="EMBL/GenBank/DDBJ databases">
        <title>A dynamic microbial community with high functional redundancy inhabits the cold, oxic subseafloor aquifer.</title>
        <authorList>
            <person name="Tully B.J."/>
            <person name="Wheat C.G."/>
            <person name="Glazer B.T."/>
            <person name="Huber J.A."/>
        </authorList>
    </citation>
    <scope>NUCLEOTIDE SEQUENCE [LARGE SCALE GENOMIC DNA]</scope>
</reference>
<proteinExistence type="predicted"/>
<feature type="domain" description="Transposase InsH N-terminal" evidence="1">
    <location>
        <begin position="27"/>
        <end position="94"/>
    </location>
</feature>
<dbReference type="AlphaFoldDB" id="A0A2A4YH40"/>
<protein>
    <recommendedName>
        <fullName evidence="1">Transposase InsH N-terminal domain-containing protein</fullName>
    </recommendedName>
</protein>
<comment type="caution">
    <text evidence="2">The sequence shown here is derived from an EMBL/GenBank/DDBJ whole genome shotgun (WGS) entry which is preliminary data.</text>
</comment>
<dbReference type="InterPro" id="IPR008490">
    <property type="entry name" value="Transposase_InsH_N"/>
</dbReference>
<dbReference type="Proteomes" id="UP000217838">
    <property type="component" value="Unassembled WGS sequence"/>
</dbReference>
<dbReference type="Pfam" id="PF05598">
    <property type="entry name" value="DUF772"/>
    <property type="match status" value="1"/>
</dbReference>
<gene>
    <name evidence="2" type="ORF">COB11_04990</name>
</gene>
<dbReference type="EMBL" id="NVUU01000056">
    <property type="protein sequence ID" value="PCI93647.1"/>
    <property type="molecule type" value="Genomic_DNA"/>
</dbReference>
<accession>A0A2A4YH40</accession>
<evidence type="ECO:0000313" key="3">
    <source>
        <dbReference type="Proteomes" id="UP000217838"/>
    </source>
</evidence>
<evidence type="ECO:0000313" key="2">
    <source>
        <dbReference type="EMBL" id="PCI93647.1"/>
    </source>
</evidence>
<evidence type="ECO:0000259" key="1">
    <source>
        <dbReference type="Pfam" id="PF05598"/>
    </source>
</evidence>
<organism evidence="2 3">
    <name type="scientific">Aerophobetes bacterium</name>
    <dbReference type="NCBI Taxonomy" id="2030807"/>
    <lineage>
        <taxon>Bacteria</taxon>
        <taxon>Candidatus Aerophobota</taxon>
    </lineage>
</organism>
<name>A0A2A4YH40_UNCAE</name>
<sequence length="107" mass="12357">MNLLAQTITIANFFLFGHLNLQNKQFKKLDKGNPFKGYGLLKLFKCLLLQFMENLSDREVEAFIQENNAAKFFCGFELKDKTPDHTVFCKTRSRIGTSLLSKIFTNL</sequence>